<protein>
    <recommendedName>
        <fullName evidence="8">Siroheme decarboxylase NirL subunit</fullName>
        <ecNumber evidence="5">4.1.1.111</ecNumber>
    </recommendedName>
</protein>
<evidence type="ECO:0000259" key="10">
    <source>
        <dbReference type="Pfam" id="PF22451"/>
    </source>
</evidence>
<comment type="catalytic activity">
    <reaction evidence="7">
        <text>siroheme + 2 H(+) = 12,18-didecarboxysiroheme + 2 CO2</text>
        <dbReference type="Rhea" id="RHEA:19093"/>
        <dbReference type="ChEBI" id="CHEBI:15378"/>
        <dbReference type="ChEBI" id="CHEBI:16526"/>
        <dbReference type="ChEBI" id="CHEBI:60052"/>
        <dbReference type="ChEBI" id="CHEBI:140497"/>
        <dbReference type="EC" id="4.1.1.111"/>
    </reaction>
</comment>
<dbReference type="FunFam" id="3.30.70.3460:FF:000003">
    <property type="entry name" value="Heme d1 biosynthesis protein NirL"/>
    <property type="match status" value="1"/>
</dbReference>
<dbReference type="PANTHER" id="PTHR43413">
    <property type="entry name" value="TRANSCRIPTIONAL REGULATOR, ASNC FAMILY"/>
    <property type="match status" value="1"/>
</dbReference>
<dbReference type="EC" id="4.1.1.111" evidence="5"/>
<evidence type="ECO:0000256" key="6">
    <source>
        <dbReference type="ARBA" id="ARBA00045291"/>
    </source>
</evidence>
<dbReference type="Pfam" id="PF22451">
    <property type="entry name" value="NirdL-like_HTH"/>
    <property type="match status" value="1"/>
</dbReference>
<evidence type="ECO:0000256" key="5">
    <source>
        <dbReference type="ARBA" id="ARBA00023471"/>
    </source>
</evidence>
<comment type="caution">
    <text evidence="11">The sequence shown here is derived from an EMBL/GenBank/DDBJ whole genome shotgun (WGS) entry which is preliminary data.</text>
</comment>
<evidence type="ECO:0000313" key="11">
    <source>
        <dbReference type="EMBL" id="TLX62711.1"/>
    </source>
</evidence>
<evidence type="ECO:0000256" key="2">
    <source>
        <dbReference type="ARBA" id="ARBA00023444"/>
    </source>
</evidence>
<dbReference type="AlphaFoldDB" id="A0A5R9QC92"/>
<dbReference type="InterPro" id="IPR050684">
    <property type="entry name" value="HTH-Siroheme_Decarb"/>
</dbReference>
<name>A0A5R9QC92_9GAMM</name>
<evidence type="ECO:0000259" key="9">
    <source>
        <dbReference type="Pfam" id="PF17805"/>
    </source>
</evidence>
<comment type="subunit">
    <text evidence="4">Probably forms a complex composed of NirD, NirL, NirG and NirH. All proteins are required for the total conversion of siroheme to didecarboxysiroheme.</text>
</comment>
<dbReference type="GO" id="GO:0016829">
    <property type="term" value="F:lyase activity"/>
    <property type="evidence" value="ECO:0007669"/>
    <property type="project" value="UniProtKB-KW"/>
</dbReference>
<evidence type="ECO:0000256" key="7">
    <source>
        <dbReference type="ARBA" id="ARBA00048470"/>
    </source>
</evidence>
<dbReference type="RefSeq" id="WP_138412118.1">
    <property type="nucleotide sequence ID" value="NZ_QLAG01000018.1"/>
</dbReference>
<dbReference type="Proteomes" id="UP000306753">
    <property type="component" value="Unassembled WGS sequence"/>
</dbReference>
<gene>
    <name evidence="11" type="ORF">DN820_14845</name>
</gene>
<dbReference type="EMBL" id="QLAG01000018">
    <property type="protein sequence ID" value="TLX62711.1"/>
    <property type="molecule type" value="Genomic_DNA"/>
</dbReference>
<evidence type="ECO:0000256" key="4">
    <source>
        <dbReference type="ARBA" id="ARBA00023465"/>
    </source>
</evidence>
<keyword evidence="1" id="KW-0456">Lyase</keyword>
<sequence>MTSSLDDRQSLQLRRLLETGLPLAPRPYQLLAARIGASEQAVIEQVRCWSESGLFRRVGLVVKHRALGFQANAMLVMDIPDEQVDAVGRALAQAPGINLCYQRPRRLPQWTYNLFCMVHGRERRQVCELIEALLAEHGLSEVPHQLLFSSRAFKQCGGRYAPPAAQEPAGNG</sequence>
<dbReference type="Gene3D" id="3.30.70.3460">
    <property type="match status" value="1"/>
</dbReference>
<comment type="pathway">
    <text evidence="2">Porphyrin-containing compound metabolism.</text>
</comment>
<feature type="domain" description="Siroheme decarboxylase NirL-like HTH" evidence="10">
    <location>
        <begin position="15"/>
        <end position="56"/>
    </location>
</feature>
<evidence type="ECO:0000256" key="8">
    <source>
        <dbReference type="ARBA" id="ARBA00074756"/>
    </source>
</evidence>
<keyword evidence="12" id="KW-1185">Reference proteome</keyword>
<reference evidence="11 12" key="1">
    <citation type="journal article" date="2017" name="Eur. J. Clin. Microbiol. Infect. Dis.">
        <title>Uncommonly isolated clinical Pseudomonas: identification and phylogenetic assignation.</title>
        <authorList>
            <person name="Mulet M."/>
            <person name="Gomila M."/>
            <person name="Ramirez A."/>
            <person name="Cardew S."/>
            <person name="Moore E.R."/>
            <person name="Lalucat J."/>
            <person name="Garcia-Valdes E."/>
        </authorList>
    </citation>
    <scope>NUCLEOTIDE SEQUENCE [LARGE SCALE GENOMIC DNA]</scope>
    <source>
        <strain evidence="11 12">SD129</strain>
    </source>
</reference>
<evidence type="ECO:0000256" key="3">
    <source>
        <dbReference type="ARBA" id="ARBA00023457"/>
    </source>
</evidence>
<proteinExistence type="inferred from homology"/>
<accession>A0A5R9QC92</accession>
<dbReference type="InterPro" id="IPR040523">
    <property type="entry name" value="AsnC_trans_reg2"/>
</dbReference>
<evidence type="ECO:0000256" key="1">
    <source>
        <dbReference type="ARBA" id="ARBA00023239"/>
    </source>
</evidence>
<dbReference type="InterPro" id="IPR053953">
    <property type="entry name" value="NirdL-like_HTH"/>
</dbReference>
<dbReference type="PANTHER" id="PTHR43413:SF1">
    <property type="entry name" value="SIROHEME DECARBOXYLASE NIRL SUBUNIT"/>
    <property type="match status" value="1"/>
</dbReference>
<comment type="similarity">
    <text evidence="3">Belongs to the Ahb/Nir family.</text>
</comment>
<organism evidence="11 12">
    <name type="scientific">Stutzerimonas nosocomialis</name>
    <dbReference type="NCBI Taxonomy" id="1056496"/>
    <lineage>
        <taxon>Bacteria</taxon>
        <taxon>Pseudomonadati</taxon>
        <taxon>Pseudomonadota</taxon>
        <taxon>Gammaproteobacteria</taxon>
        <taxon>Pseudomonadales</taxon>
        <taxon>Pseudomonadaceae</taxon>
        <taxon>Stutzerimonas</taxon>
    </lineage>
</organism>
<evidence type="ECO:0000313" key="12">
    <source>
        <dbReference type="Proteomes" id="UP000306753"/>
    </source>
</evidence>
<comment type="function">
    <text evidence="6">Involved in heme d1 biosynthesis. Catalyzes the decarboxylation of siroheme into didecarboxysiroheme.</text>
</comment>
<dbReference type="Pfam" id="PF17805">
    <property type="entry name" value="AsnC_trans_reg2"/>
    <property type="match status" value="1"/>
</dbReference>
<feature type="domain" description="Siroheme decarboxylase AsnC-like ligand binding" evidence="9">
    <location>
        <begin position="67"/>
        <end position="154"/>
    </location>
</feature>